<dbReference type="Pfam" id="PF07714">
    <property type="entry name" value="PK_Tyr_Ser-Thr"/>
    <property type="match status" value="1"/>
</dbReference>
<gene>
    <name evidence="6" type="ORF">ECPE_LOCUS5018</name>
</gene>
<dbReference type="InterPro" id="IPR020635">
    <property type="entry name" value="Tyr_kinase_cat_dom"/>
</dbReference>
<dbReference type="InterPro" id="IPR000719">
    <property type="entry name" value="Prot_kinase_dom"/>
</dbReference>
<evidence type="ECO:0000256" key="1">
    <source>
        <dbReference type="ARBA" id="ARBA00004167"/>
    </source>
</evidence>
<reference evidence="6 7" key="2">
    <citation type="submission" date="2018-11" db="EMBL/GenBank/DDBJ databases">
        <authorList>
            <consortium name="Pathogen Informatics"/>
        </authorList>
    </citation>
    <scope>NUCLEOTIDE SEQUENCE [LARGE SCALE GENOMIC DNA]</scope>
    <source>
        <strain evidence="6 7">Egypt</strain>
    </source>
</reference>
<dbReference type="OrthoDB" id="6274297at2759"/>
<dbReference type="EMBL" id="UZAN01041862">
    <property type="protein sequence ID" value="VDP74317.1"/>
    <property type="molecule type" value="Genomic_DNA"/>
</dbReference>
<feature type="transmembrane region" description="Helical" evidence="4">
    <location>
        <begin position="623"/>
        <end position="646"/>
    </location>
</feature>
<evidence type="ECO:0000256" key="4">
    <source>
        <dbReference type="SAM" id="Phobius"/>
    </source>
</evidence>
<dbReference type="PANTHER" id="PTHR24416:SF611">
    <property type="entry name" value="TYROSINE-PROTEIN KINASE TRANSMEMBRANE RECEPTOR ROR"/>
    <property type="match status" value="1"/>
</dbReference>
<dbReference type="GO" id="GO:0007169">
    <property type="term" value="P:cell surface receptor protein tyrosine kinase signaling pathway"/>
    <property type="evidence" value="ECO:0007669"/>
    <property type="project" value="TreeGrafter"/>
</dbReference>
<dbReference type="Proteomes" id="UP000272942">
    <property type="component" value="Unassembled WGS sequence"/>
</dbReference>
<dbReference type="PANTHER" id="PTHR24416">
    <property type="entry name" value="TYROSINE-PROTEIN KINASE RECEPTOR"/>
    <property type="match status" value="1"/>
</dbReference>
<keyword evidence="4" id="KW-1133">Transmembrane helix</keyword>
<evidence type="ECO:0000256" key="2">
    <source>
        <dbReference type="ARBA" id="ARBA00051243"/>
    </source>
</evidence>
<dbReference type="InterPro" id="IPR008266">
    <property type="entry name" value="Tyr_kinase_AS"/>
</dbReference>
<dbReference type="Gene3D" id="3.30.200.20">
    <property type="entry name" value="Phosphorylase Kinase, domain 1"/>
    <property type="match status" value="1"/>
</dbReference>
<sequence length="1120" mass="126851">MSVSDDHHVNAYNNTTTNNEKWQLNACPSIQTTTKAPWAVYGTDEIELPPIHHPITVGCQIRTPTRVAPAVAAHIRIVPVRSKTNRLLWSIAAHNQQSMRILLTNRTPEQEQNNHTTVLFTNNLSDNTTSFMVYLSIHFWAEHETSGWPTCTFNQTLSTGSIRPIMRAHDTWQCDVRWRQPNEATNVSIWIRYANLSQSILIYNTPALNGTGPKLRGLHGNVRHIMQLSCVRTKQEQALVHLFNANQIPNPVSFSYIWDIELRDGPQGLTHAFNLSQHHPTLVLQPLHEENSTLAWSYHVDSNQLVAEFPHTGQPIPVRGPRVICARCRSVYMEQLMWYGSVECHPLTEWPLIDSTAQNTSAPQPSTFMLILRQKEMPTQTVPDRIKGISTFYTLESVPYELECIVSGGLPLNETRNLSPQLWPSIHGWNVSTGTHTLVAQQSWRLSPYSRTTHIKLNPIQRIQPECRYANHSIKVIVQPVHPTGPIITDAQAVDVRTTGDPSGSPINWYCRAEGFPLPNIYWELRLHDADQHNTSEWIMLHACPASYQPNSLSDTQVCNFTTWSSELSQAEQVRCRATSHQTTVIKSLFLSELRLFASPSSILAKATHNVTRNAWGLTEARWMISLCSLILLVFATLIIISLCVYRRTRKKIEESGLHPIANALYTKPSQSVYYRRQDEADISICCKLGIESDAVRELVYLLGSVEQLFRWHIPKDCVEVTGLHLGLGHYGRVIKGWYTEPQVAPHSPVRVPVAIKTASEELSSSQCLRNEIQILPGLSEGANIARMLGLIVGTRRDLSDTYLVLEYCEHRSLAEFVRKHASQLTGTDNRAQKTSIHSCDSGVYSMNGTDLGTDPTIPKEAVSVDFTNAPHSCMTESNPSYRLTYQTLYELAWGIANGVDFLARSGIIHRDLATRNVLVDACHTPRICDFGLAVRIVRTDSETIRDESYRITSFQKQLPFRILPLEALREQTFYLASDVWELGLLFWQLFHLESKKPFVHVRSAEDLVLQLQIHFRNCTNTTAQAPPALVRPRLVDDELWYMMCRAWQADPKRRPTAQEFSTLLSIILDGMRSEKRTSGTEPVHESAHELNYITCVDLNSTDVGTDKTLQELREPEPLV</sequence>
<protein>
    <submittedName>
        <fullName evidence="8">Protein kinase domain-containing protein</fullName>
    </submittedName>
</protein>
<dbReference type="InterPro" id="IPR011009">
    <property type="entry name" value="Kinase-like_dom_sf"/>
</dbReference>
<dbReference type="SMART" id="SM00219">
    <property type="entry name" value="TyrKc"/>
    <property type="match status" value="1"/>
</dbReference>
<dbReference type="GO" id="GO:0005524">
    <property type="term" value="F:ATP binding"/>
    <property type="evidence" value="ECO:0007669"/>
    <property type="project" value="UniProtKB-UniRule"/>
</dbReference>
<dbReference type="GO" id="GO:0043235">
    <property type="term" value="C:receptor complex"/>
    <property type="evidence" value="ECO:0007669"/>
    <property type="project" value="TreeGrafter"/>
</dbReference>
<reference evidence="8" key="1">
    <citation type="submission" date="2016-06" db="UniProtKB">
        <authorList>
            <consortium name="WormBaseParasite"/>
        </authorList>
    </citation>
    <scope>IDENTIFICATION</scope>
</reference>
<dbReference type="Gene3D" id="1.10.510.10">
    <property type="entry name" value="Transferase(Phosphotransferase) domain 1"/>
    <property type="match status" value="1"/>
</dbReference>
<feature type="binding site" evidence="3">
    <location>
        <position position="757"/>
    </location>
    <ligand>
        <name>ATP</name>
        <dbReference type="ChEBI" id="CHEBI:30616"/>
    </ligand>
</feature>
<dbReference type="GO" id="GO:0005886">
    <property type="term" value="C:plasma membrane"/>
    <property type="evidence" value="ECO:0007669"/>
    <property type="project" value="TreeGrafter"/>
</dbReference>
<evidence type="ECO:0000313" key="6">
    <source>
        <dbReference type="EMBL" id="VDP74317.1"/>
    </source>
</evidence>
<keyword evidence="3" id="KW-0547">Nucleotide-binding</keyword>
<dbReference type="WBParaSite" id="ECPE_0000503001-mRNA-1">
    <property type="protein sequence ID" value="ECPE_0000503001-mRNA-1"/>
    <property type="gene ID" value="ECPE_0000503001"/>
</dbReference>
<proteinExistence type="predicted"/>
<organism evidence="8">
    <name type="scientific">Echinostoma caproni</name>
    <dbReference type="NCBI Taxonomy" id="27848"/>
    <lineage>
        <taxon>Eukaryota</taxon>
        <taxon>Metazoa</taxon>
        <taxon>Spiralia</taxon>
        <taxon>Lophotrochozoa</taxon>
        <taxon>Platyhelminthes</taxon>
        <taxon>Trematoda</taxon>
        <taxon>Digenea</taxon>
        <taxon>Plagiorchiida</taxon>
        <taxon>Echinostomata</taxon>
        <taxon>Echinostomatoidea</taxon>
        <taxon>Echinostomatidae</taxon>
        <taxon>Echinostoma</taxon>
    </lineage>
</organism>
<keyword evidence="7" id="KW-1185">Reference proteome</keyword>
<dbReference type="PROSITE" id="PS00107">
    <property type="entry name" value="PROTEIN_KINASE_ATP"/>
    <property type="match status" value="1"/>
</dbReference>
<comment type="subcellular location">
    <subcellularLocation>
        <location evidence="1">Membrane</location>
        <topology evidence="1">Single-pass membrane protein</topology>
    </subcellularLocation>
</comment>
<keyword evidence="4" id="KW-0812">Transmembrane</keyword>
<dbReference type="InterPro" id="IPR050122">
    <property type="entry name" value="RTK"/>
</dbReference>
<dbReference type="PROSITE" id="PS00109">
    <property type="entry name" value="PROTEIN_KINASE_TYR"/>
    <property type="match status" value="1"/>
</dbReference>
<evidence type="ECO:0000256" key="3">
    <source>
        <dbReference type="PROSITE-ProRule" id="PRU10141"/>
    </source>
</evidence>
<dbReference type="InterPro" id="IPR001245">
    <property type="entry name" value="Ser-Thr/Tyr_kinase_cat_dom"/>
</dbReference>
<accession>A0A183ADI3</accession>
<dbReference type="GO" id="GO:0004714">
    <property type="term" value="F:transmembrane receptor protein tyrosine kinase activity"/>
    <property type="evidence" value="ECO:0007669"/>
    <property type="project" value="UniProtKB-EC"/>
</dbReference>
<dbReference type="PROSITE" id="PS50011">
    <property type="entry name" value="PROTEIN_KINASE_DOM"/>
    <property type="match status" value="1"/>
</dbReference>
<evidence type="ECO:0000313" key="7">
    <source>
        <dbReference type="Proteomes" id="UP000272942"/>
    </source>
</evidence>
<dbReference type="SUPFAM" id="SSF56112">
    <property type="entry name" value="Protein kinase-like (PK-like)"/>
    <property type="match status" value="1"/>
</dbReference>
<name>A0A183ADI3_9TREM</name>
<keyword evidence="4" id="KW-0472">Membrane</keyword>
<keyword evidence="3" id="KW-0067">ATP-binding</keyword>
<dbReference type="InterPro" id="IPR017441">
    <property type="entry name" value="Protein_kinase_ATP_BS"/>
</dbReference>
<feature type="domain" description="Protein kinase" evidence="5">
    <location>
        <begin position="720"/>
        <end position="1069"/>
    </location>
</feature>
<evidence type="ECO:0000259" key="5">
    <source>
        <dbReference type="PROSITE" id="PS50011"/>
    </source>
</evidence>
<evidence type="ECO:0000313" key="8">
    <source>
        <dbReference type="WBParaSite" id="ECPE_0000503001-mRNA-1"/>
    </source>
</evidence>
<comment type="catalytic activity">
    <reaction evidence="2">
        <text>L-tyrosyl-[protein] + ATP = O-phospho-L-tyrosyl-[protein] + ADP + H(+)</text>
        <dbReference type="Rhea" id="RHEA:10596"/>
        <dbReference type="Rhea" id="RHEA-COMP:10136"/>
        <dbReference type="Rhea" id="RHEA-COMP:20101"/>
        <dbReference type="ChEBI" id="CHEBI:15378"/>
        <dbReference type="ChEBI" id="CHEBI:30616"/>
        <dbReference type="ChEBI" id="CHEBI:46858"/>
        <dbReference type="ChEBI" id="CHEBI:61978"/>
        <dbReference type="ChEBI" id="CHEBI:456216"/>
        <dbReference type="EC" id="2.7.10.1"/>
    </reaction>
</comment>
<dbReference type="AlphaFoldDB" id="A0A183ADI3"/>